<feature type="region of interest" description="Disordered" evidence="1">
    <location>
        <begin position="107"/>
        <end position="126"/>
    </location>
</feature>
<evidence type="ECO:0000313" key="2">
    <source>
        <dbReference type="EMBL" id="MFI9105435.1"/>
    </source>
</evidence>
<dbReference type="Gene3D" id="3.40.630.30">
    <property type="match status" value="1"/>
</dbReference>
<keyword evidence="3" id="KW-1185">Reference proteome</keyword>
<dbReference type="Proteomes" id="UP001614394">
    <property type="component" value="Unassembled WGS sequence"/>
</dbReference>
<protein>
    <submittedName>
        <fullName evidence="2">Uncharacterized protein</fullName>
    </submittedName>
</protein>
<dbReference type="RefSeq" id="WP_399656117.1">
    <property type="nucleotide sequence ID" value="NZ_JBITYG010000012.1"/>
</dbReference>
<organism evidence="2 3">
    <name type="scientific">Streptomyces fildesensis</name>
    <dbReference type="NCBI Taxonomy" id="375757"/>
    <lineage>
        <taxon>Bacteria</taxon>
        <taxon>Bacillati</taxon>
        <taxon>Actinomycetota</taxon>
        <taxon>Actinomycetes</taxon>
        <taxon>Kitasatosporales</taxon>
        <taxon>Streptomycetaceae</taxon>
        <taxon>Streptomyces</taxon>
    </lineage>
</organism>
<reference evidence="2 3" key="1">
    <citation type="submission" date="2024-10" db="EMBL/GenBank/DDBJ databases">
        <title>The Natural Products Discovery Center: Release of the First 8490 Sequenced Strains for Exploring Actinobacteria Biosynthetic Diversity.</title>
        <authorList>
            <person name="Kalkreuter E."/>
            <person name="Kautsar S.A."/>
            <person name="Yang D."/>
            <person name="Bader C.D."/>
            <person name="Teijaro C.N."/>
            <person name="Fluegel L."/>
            <person name="Davis C.M."/>
            <person name="Simpson J.R."/>
            <person name="Lauterbach L."/>
            <person name="Steele A.D."/>
            <person name="Gui C."/>
            <person name="Meng S."/>
            <person name="Li G."/>
            <person name="Viehrig K."/>
            <person name="Ye F."/>
            <person name="Su P."/>
            <person name="Kiefer A.F."/>
            <person name="Nichols A."/>
            <person name="Cepeda A.J."/>
            <person name="Yan W."/>
            <person name="Fan B."/>
            <person name="Jiang Y."/>
            <person name="Adhikari A."/>
            <person name="Zheng C.-J."/>
            <person name="Schuster L."/>
            <person name="Cowan T.M."/>
            <person name="Smanski M.J."/>
            <person name="Chevrette M.G."/>
            <person name="De Carvalho L.P.S."/>
            <person name="Shen B."/>
        </authorList>
    </citation>
    <scope>NUCLEOTIDE SEQUENCE [LARGE SCALE GENOMIC DNA]</scope>
    <source>
        <strain evidence="2 3">NPDC053399</strain>
    </source>
</reference>
<comment type="caution">
    <text evidence="2">The sequence shown here is derived from an EMBL/GenBank/DDBJ whole genome shotgun (WGS) entry which is preliminary data.</text>
</comment>
<gene>
    <name evidence="2" type="ORF">ACIGXA_33495</name>
</gene>
<accession>A0ABW8CJ90</accession>
<evidence type="ECO:0000256" key="1">
    <source>
        <dbReference type="SAM" id="MobiDB-lite"/>
    </source>
</evidence>
<dbReference type="EMBL" id="JBITYG010000012">
    <property type="protein sequence ID" value="MFI9105435.1"/>
    <property type="molecule type" value="Genomic_DNA"/>
</dbReference>
<feature type="compositionally biased region" description="Polar residues" evidence="1">
    <location>
        <begin position="111"/>
        <end position="125"/>
    </location>
</feature>
<name>A0ABW8CJ90_9ACTN</name>
<proteinExistence type="predicted"/>
<evidence type="ECO:0000313" key="3">
    <source>
        <dbReference type="Proteomes" id="UP001614394"/>
    </source>
</evidence>
<sequence>MQDAIDEILTAVSSLRSSYNTLRMRRRCGPSHGRECCVAYANIPKRPKEAIGIIIHPRYGLRATADFESKSEMNIRRPHSIRAPESFLDEWPTGRIAAHATLSSRRERMGVTSQDRMAQNRTQGEYDSAARPAEVRFLRLGDIEALIKLEQIKWDRGQASCGAEMAARIQAYPHLSIGAFGAAGGPALASLFMKPITMGELLAAATWSDCARVHSDVREATRSLFGISLSSVDADAVTAIFEFFWPYALKGGWSDIYLGSPMPGLRAWKRSRPDTPVDVYVQEKRHGLPRDPQLRYYHGKGFKDIVSCKPNYFPHPASLDYGAVLRGHIPLSVGTPLWRFVPLPWLRRMRRLLFRLL</sequence>